<dbReference type="EMBL" id="CAUJNA010003380">
    <property type="protein sequence ID" value="CAJ1400656.1"/>
    <property type="molecule type" value="Genomic_DNA"/>
</dbReference>
<dbReference type="GO" id="GO:0008126">
    <property type="term" value="F:acetylesterase activity"/>
    <property type="evidence" value="ECO:0007669"/>
    <property type="project" value="TreeGrafter"/>
</dbReference>
<dbReference type="SUPFAM" id="SSF53335">
    <property type="entry name" value="S-adenosyl-L-methionine-dependent methyltransferases"/>
    <property type="match status" value="1"/>
</dbReference>
<dbReference type="Gene3D" id="3.40.50.1820">
    <property type="entry name" value="alpha/beta hydrolase"/>
    <property type="match status" value="1"/>
</dbReference>
<dbReference type="SUPFAM" id="SSF53474">
    <property type="entry name" value="alpha/beta-Hydrolases"/>
    <property type="match status" value="1"/>
</dbReference>
<feature type="domain" description="Serine aminopeptidase S33" evidence="5">
    <location>
        <begin position="78"/>
        <end position="291"/>
    </location>
</feature>
<evidence type="ECO:0000313" key="7">
    <source>
        <dbReference type="Proteomes" id="UP001178507"/>
    </source>
</evidence>
<keyword evidence="7" id="KW-1185">Reference proteome</keyword>
<dbReference type="Pfam" id="PF12146">
    <property type="entry name" value="Hydrolase_4"/>
    <property type="match status" value="1"/>
</dbReference>
<organism evidence="6 7">
    <name type="scientific">Effrenium voratum</name>
    <dbReference type="NCBI Taxonomy" id="2562239"/>
    <lineage>
        <taxon>Eukaryota</taxon>
        <taxon>Sar</taxon>
        <taxon>Alveolata</taxon>
        <taxon>Dinophyceae</taxon>
        <taxon>Suessiales</taxon>
        <taxon>Symbiodiniaceae</taxon>
        <taxon>Effrenium</taxon>
    </lineage>
</organism>
<dbReference type="InterPro" id="IPR007213">
    <property type="entry name" value="Ppm1/Ppm2/Tcmp"/>
</dbReference>
<accession>A0AA36NES8</accession>
<dbReference type="Gene3D" id="3.40.50.150">
    <property type="entry name" value="Vaccinia Virus protein VP39"/>
    <property type="match status" value="1"/>
</dbReference>
<dbReference type="NCBIfam" id="TIGR00027">
    <property type="entry name" value="mthyl_TIGR00027"/>
    <property type="match status" value="1"/>
</dbReference>
<dbReference type="GO" id="GO:0008168">
    <property type="term" value="F:methyltransferase activity"/>
    <property type="evidence" value="ECO:0007669"/>
    <property type="project" value="UniProtKB-KW"/>
</dbReference>
<protein>
    <recommendedName>
        <fullName evidence="5">Serine aminopeptidase S33 domain-containing protein</fullName>
    </recommendedName>
</protein>
<dbReference type="InterPro" id="IPR029058">
    <property type="entry name" value="AB_hydrolase_fold"/>
</dbReference>
<evidence type="ECO:0000256" key="4">
    <source>
        <dbReference type="ARBA" id="ARBA00022679"/>
    </source>
</evidence>
<comment type="caution">
    <text evidence="6">The sequence shown here is derived from an EMBL/GenBank/DDBJ whole genome shotgun (WGS) entry which is preliminary data.</text>
</comment>
<evidence type="ECO:0000313" key="6">
    <source>
        <dbReference type="EMBL" id="CAJ1400656.1"/>
    </source>
</evidence>
<dbReference type="InterPro" id="IPR050960">
    <property type="entry name" value="AB_hydrolase_4_sf"/>
</dbReference>
<dbReference type="Pfam" id="PF04072">
    <property type="entry name" value="LCM"/>
    <property type="match status" value="1"/>
</dbReference>
<dbReference type="InterPro" id="IPR029063">
    <property type="entry name" value="SAM-dependent_MTases_sf"/>
</dbReference>
<dbReference type="InterPro" id="IPR011610">
    <property type="entry name" value="SAM_mthyl_Trfase_ML2640-like"/>
</dbReference>
<evidence type="ECO:0000259" key="5">
    <source>
        <dbReference type="Pfam" id="PF12146"/>
    </source>
</evidence>
<comment type="similarity">
    <text evidence="1">Belongs to the UPF0677 family.</text>
</comment>
<dbReference type="AlphaFoldDB" id="A0AA36NES8"/>
<dbReference type="GO" id="GO:0047372">
    <property type="term" value="F:monoacylglycerol lipase activity"/>
    <property type="evidence" value="ECO:0007669"/>
    <property type="project" value="TreeGrafter"/>
</dbReference>
<name>A0AA36NES8_9DINO</name>
<evidence type="ECO:0000256" key="3">
    <source>
        <dbReference type="ARBA" id="ARBA00022603"/>
    </source>
</evidence>
<dbReference type="GO" id="GO:0051792">
    <property type="term" value="P:medium-chain fatty acid biosynthetic process"/>
    <property type="evidence" value="ECO:0007669"/>
    <property type="project" value="TreeGrafter"/>
</dbReference>
<dbReference type="Proteomes" id="UP001178507">
    <property type="component" value="Unassembled WGS sequence"/>
</dbReference>
<dbReference type="GO" id="GO:0032259">
    <property type="term" value="P:methylation"/>
    <property type="evidence" value="ECO:0007669"/>
    <property type="project" value="UniProtKB-KW"/>
</dbReference>
<dbReference type="PANTHER" id="PTHR10794:SF63">
    <property type="entry name" value="ALPHA_BETA HYDROLASE 1, ISOFORM A"/>
    <property type="match status" value="1"/>
</dbReference>
<proteinExistence type="inferred from homology"/>
<evidence type="ECO:0000256" key="1">
    <source>
        <dbReference type="ARBA" id="ARBA00008138"/>
    </source>
</evidence>
<dbReference type="InterPro" id="IPR022742">
    <property type="entry name" value="Hydrolase_4"/>
</dbReference>
<comment type="similarity">
    <text evidence="2">Belongs to the AB hydrolase superfamily. AB hydrolase 4 family.</text>
</comment>
<keyword evidence="3" id="KW-0489">Methyltransferase</keyword>
<sequence length="699" mass="76965">MDELLEEDRQLLQEVKLALRDYWPHPILEFSGYMSTFYSGLWAVLPSMHGAGHFEVVTLSDGGEASLHWYVPPRAPSNRVLLVLPGLNNDSRTSFVQATMRHLRSEGFHAVALNYRGLANVALKTPRIACAACWVDVKEVAQHILRAKPGCELFGLGYSMGGAMLLRHLGAEGSNTPFKAAVSVAAPVDFPAVERSLTSSKKKLFINFLIAAGVKTLMMRELLRSKFRSMIDLRKLLLATRLAHMDEAVVCPLWGFANQAEFHSNCTPRSTVHQISVPTLVVHAEDDPVISLSTIPLEDLKRNPRIYVAITKRGGHIGWGSGGLGAGAWTDAMAAHFLEDGTWPARPDNRGFEPDAASFGDNFVGIGAERRKEAQCHFKRQYAMSWEVEQFKATRDGEETWAAILALQQGRLSPVAPGMSSGVAVSSLDEVSQLLGENAEVSVVGRTAFMVAAERALETQRMEALFRDPFAKDLSGEDGLDMSHRLGEAAAQFGFDGWPEFHKVWTVVRTKFIDDIMIDAKQQQLVNLGAGVDTRPYRLEAYQKFKASYEVDTMEVNAVKSAFFARSGATSFCPVANVCADFRRKGMLTQSLEEAGFEKKVASVFLIEGVLDFLESAAEAFLQEMSQLAAPGSLAVINYAIGPQRPGTFTAEQLQKLMADSGWGDFKIYVFGGDRLNYGRYKEGLAPHSDWAFAVCTKM</sequence>
<reference evidence="6" key="1">
    <citation type="submission" date="2023-08" db="EMBL/GenBank/DDBJ databases">
        <authorList>
            <person name="Chen Y."/>
            <person name="Shah S."/>
            <person name="Dougan E. K."/>
            <person name="Thang M."/>
            <person name="Chan C."/>
        </authorList>
    </citation>
    <scope>NUCLEOTIDE SEQUENCE</scope>
</reference>
<keyword evidence="4" id="KW-0808">Transferase</keyword>
<evidence type="ECO:0000256" key="2">
    <source>
        <dbReference type="ARBA" id="ARBA00010884"/>
    </source>
</evidence>
<dbReference type="GO" id="GO:0051793">
    <property type="term" value="P:medium-chain fatty acid catabolic process"/>
    <property type="evidence" value="ECO:0007669"/>
    <property type="project" value="TreeGrafter"/>
</dbReference>
<dbReference type="PANTHER" id="PTHR10794">
    <property type="entry name" value="ABHYDROLASE DOMAIN-CONTAINING PROTEIN"/>
    <property type="match status" value="1"/>
</dbReference>
<gene>
    <name evidence="6" type="ORF">EVOR1521_LOCUS23960</name>
</gene>